<reference evidence="1 2" key="1">
    <citation type="submission" date="2011-03" db="EMBL/GenBank/DDBJ databases">
        <authorList>
            <person name="Weinstock G."/>
            <person name="Sodergren E."/>
            <person name="Clifton S."/>
            <person name="Fulton L."/>
            <person name="Fulton B."/>
            <person name="Courtney L."/>
            <person name="Fronick C."/>
            <person name="Harrison M."/>
            <person name="Strong C."/>
            <person name="Farmer C."/>
            <person name="Delahaunty K."/>
            <person name="Markovic C."/>
            <person name="Hall O."/>
            <person name="Minx P."/>
            <person name="Tomlinson C."/>
            <person name="Mitreva M."/>
            <person name="Hou S."/>
            <person name="Chen J."/>
            <person name="Wollam A."/>
            <person name="Pepin K.H."/>
            <person name="Johnson M."/>
            <person name="Bhonagiri V."/>
            <person name="Zhang X."/>
            <person name="Suruliraj S."/>
            <person name="Warren W."/>
            <person name="Chinwalla A."/>
            <person name="Mardis E.R."/>
            <person name="Wilson R.K."/>
        </authorList>
    </citation>
    <scope>NUCLEOTIDE SEQUENCE [LARGE SCALE GENOMIC DNA]</scope>
    <source>
        <strain evidence="1 2">YIT 11840</strain>
    </source>
</reference>
<dbReference type="Pfam" id="PF13573">
    <property type="entry name" value="SprB"/>
    <property type="match status" value="2"/>
</dbReference>
<organism evidence="1 2">
    <name type="scientific">Paraprevotella clara YIT 11840</name>
    <dbReference type="NCBI Taxonomy" id="762968"/>
    <lineage>
        <taxon>Bacteria</taxon>
        <taxon>Pseudomonadati</taxon>
        <taxon>Bacteroidota</taxon>
        <taxon>Bacteroidia</taxon>
        <taxon>Bacteroidales</taxon>
        <taxon>Prevotellaceae</taxon>
        <taxon>Paraprevotella</taxon>
    </lineage>
</organism>
<dbReference type="EMBL" id="AFFY01000202">
    <property type="protein sequence ID" value="EHG98115.1"/>
    <property type="molecule type" value="Genomic_DNA"/>
</dbReference>
<dbReference type="Proteomes" id="UP000003598">
    <property type="component" value="Unassembled WGS sequence"/>
</dbReference>
<feature type="non-terminal residue" evidence="1">
    <location>
        <position position="199"/>
    </location>
</feature>
<comment type="caution">
    <text evidence="1">The sequence shown here is derived from an EMBL/GenBank/DDBJ whole genome shotgun (WGS) entry which is preliminary data.</text>
</comment>
<dbReference type="HOGENOM" id="CLU_1450606_0_0_10"/>
<protein>
    <recommendedName>
        <fullName evidence="3">SprB repeat-containing protein</fullName>
    </recommendedName>
</protein>
<proteinExistence type="predicted"/>
<dbReference type="AlphaFoldDB" id="G5SXB9"/>
<feature type="non-terminal residue" evidence="1">
    <location>
        <position position="1"/>
    </location>
</feature>
<evidence type="ECO:0000313" key="1">
    <source>
        <dbReference type="EMBL" id="EHG98115.1"/>
    </source>
</evidence>
<evidence type="ECO:0000313" key="2">
    <source>
        <dbReference type="Proteomes" id="UP000003598"/>
    </source>
</evidence>
<evidence type="ECO:0008006" key="3">
    <source>
        <dbReference type="Google" id="ProtNLM"/>
    </source>
</evidence>
<gene>
    <name evidence="1" type="ORF">HMPREF9441_04050</name>
</gene>
<dbReference type="STRING" id="762968.HMPREF9441_04050"/>
<dbReference type="eggNOG" id="COG2373">
    <property type="taxonomic scope" value="Bacteria"/>
</dbReference>
<keyword evidence="2" id="KW-1185">Reference proteome</keyword>
<sequence>VMSPPAPIAATVTKTDVKCFSERGGSITVSGTTGGSGNYTYELWEVGGAQIYGAQTSTTFTGLDAREYNVKIVDGWNCDLTIPVTIDEPQEIKVTASIVSPTTCLQTQATIQVTATGGSGGYQYQLGGTTTYTTSNLFTLPPGTYEFYVQDVNYCKSAASNKVEVVAVQTVSLTVNTADAFVKCNGEATARITFSATGG</sequence>
<accession>G5SXB9</accession>
<name>G5SXB9_9BACT</name>
<dbReference type="InterPro" id="IPR025667">
    <property type="entry name" value="SprB_repeat"/>
</dbReference>